<dbReference type="GeneID" id="15803356"/>
<dbReference type="VEuPathDB" id="PiroplasmaDB:BEWA_033630"/>
<dbReference type="AlphaFoldDB" id="L0AZ40"/>
<evidence type="ECO:0000256" key="1">
    <source>
        <dbReference type="SAM" id="Coils"/>
    </source>
</evidence>
<keyword evidence="3" id="KW-1185">Reference proteome</keyword>
<evidence type="ECO:0000313" key="3">
    <source>
        <dbReference type="Proteomes" id="UP000031512"/>
    </source>
</evidence>
<feature type="coiled-coil region" evidence="1">
    <location>
        <begin position="235"/>
        <end position="284"/>
    </location>
</feature>
<accession>L0AZ40</accession>
<dbReference type="eggNOG" id="ENOG502TN5X">
    <property type="taxonomic scope" value="Eukaryota"/>
</dbReference>
<name>L0AZ40_THEEQ</name>
<dbReference type="EMBL" id="CP001669">
    <property type="protein sequence ID" value="AFZ80508.1"/>
    <property type="molecule type" value="Genomic_DNA"/>
</dbReference>
<dbReference type="Proteomes" id="UP000031512">
    <property type="component" value="Chromosome 1"/>
</dbReference>
<organism evidence="2 3">
    <name type="scientific">Theileria equi strain WA</name>
    <dbReference type="NCBI Taxonomy" id="1537102"/>
    <lineage>
        <taxon>Eukaryota</taxon>
        <taxon>Sar</taxon>
        <taxon>Alveolata</taxon>
        <taxon>Apicomplexa</taxon>
        <taxon>Aconoidasida</taxon>
        <taxon>Piroplasmida</taxon>
        <taxon>Theileriidae</taxon>
        <taxon>Theileria</taxon>
    </lineage>
</organism>
<keyword evidence="1" id="KW-0175">Coiled coil</keyword>
<dbReference type="OrthoDB" id="361711at2759"/>
<proteinExistence type="predicted"/>
<evidence type="ECO:0000313" key="2">
    <source>
        <dbReference type="EMBL" id="AFZ80508.1"/>
    </source>
</evidence>
<dbReference type="KEGG" id="beq:BEWA_033630"/>
<dbReference type="RefSeq" id="XP_004830174.1">
    <property type="nucleotide sequence ID" value="XM_004830117.1"/>
</dbReference>
<gene>
    <name evidence="2" type="ORF">BEWA_033630</name>
</gene>
<reference evidence="2 3" key="1">
    <citation type="journal article" date="2012" name="BMC Genomics">
        <title>Comparative genomic analysis and phylogenetic position of Theileria equi.</title>
        <authorList>
            <person name="Kappmeyer L.S."/>
            <person name="Thiagarajan M."/>
            <person name="Herndon D.R."/>
            <person name="Ramsay J.D."/>
            <person name="Caler E."/>
            <person name="Djikeng A."/>
            <person name="Gillespie J.J."/>
            <person name="Lau A.O."/>
            <person name="Roalson E.H."/>
            <person name="Silva J.C."/>
            <person name="Silva M.G."/>
            <person name="Suarez C.E."/>
            <person name="Ueti M.W."/>
            <person name="Nene V.M."/>
            <person name="Mealey R.H."/>
            <person name="Knowles D.P."/>
            <person name="Brayton K.A."/>
        </authorList>
    </citation>
    <scope>NUCLEOTIDE SEQUENCE [LARGE SCALE GENOMIC DNA]</scope>
    <source>
        <strain evidence="2 3">WA</strain>
    </source>
</reference>
<protein>
    <submittedName>
        <fullName evidence="2">Uncharacterized protein</fullName>
    </submittedName>
</protein>
<sequence length="978" mass="110943">MVSFEFGRSSTGLDNTKLTQVETKSSFSTDISVYNDNDTTNFKEKIDFNDCELGEASSDFSDSSAYEDLKDIDPSNFRLSPQHTISPKRDIDIIEDFQSIASPNSAERICSQDIDPSFNIGDPIDGLFLECEAVNQDESLIATEIGPHVEKITEDDLRMDTIDEDMTGGLHMDDSFMEYTNVTSSQIELSLVENSEELPEDNDTVGNVYSILCNTPLENHHNTSDSAPAFQECPMEQVQEEISELIQEKTESTLIRTDTDISAIVDINRNKEDYENTLKIYKELLGEKLISSTELNYETLDQNDISARLYHYISKVVSDSPTSHRASEEFKTSENNIVDEPVMDIVVEPEMLDPKASETIDSSFTSTDESTDNKNNIYYLKGDNMESIPFPNVSDDTRNNPTFRSAEENMEISRDSSRSGEEEWDMSLGMISTNSANLVNGSLRSIKVVVGSNLFNANGSVLQNNMSLNSGYSPVYDETKKLMQNITEKLKKINYLKKKFNEICFKNANEATVIERNRLSYCLLASNTSKLASVIAQYKQLIELQNKTIASKRNNTVKMRKTVVESMSKRQLFKKIQPKIEFLESLKYNLASIHKSTGITIIPIIDRNSFLKTIFSLSFNDKSDMRFLSDTCNTPWLNETILKVKRAQKLLSINNEDSSGTNIGVNAVIFIKTPNHTASKNSSIDSFHNTRSSSSKFLYSGPLTEGSHVTSHRTLIDHSPYPIPKRSFNDDIIHSIITPKNKNNNIHENNETIGSVQTGKPIDVTEELLVEYFIPKELNWDETIDILRLKHDLRVVLYALKSNNRYGLNVWHEFNSVLLNTFNKFLKNTTDAFLGKLEQNPNLFQLINHLVRITSNIAARIRIISRELCQWISITNTHSFQYNGTEFRIRSMLSSEESKPCLWCDFGINMNNICAKKTILESINEIKVQFVHNRYKGTIVDDINRSLKSSTKHNHGDLCTFIKNICKLNGYTIVSSKK</sequence>